<proteinExistence type="predicted"/>
<evidence type="ECO:0000313" key="8">
    <source>
        <dbReference type="EMBL" id="OAT21552.1"/>
    </source>
</evidence>
<evidence type="ECO:0000259" key="7">
    <source>
        <dbReference type="Pfam" id="PF13505"/>
    </source>
</evidence>
<evidence type="ECO:0000256" key="5">
    <source>
        <dbReference type="ARBA" id="ARBA00023136"/>
    </source>
</evidence>
<dbReference type="InterPro" id="IPR051723">
    <property type="entry name" value="Bact_OM_Invasion-Related"/>
</dbReference>
<keyword evidence="5" id="KW-0472">Membrane</keyword>
<evidence type="ECO:0000256" key="3">
    <source>
        <dbReference type="ARBA" id="ARBA00022692"/>
    </source>
</evidence>
<dbReference type="InterPro" id="IPR011250">
    <property type="entry name" value="OMP/PagP_B-barrel"/>
</dbReference>
<dbReference type="Gene3D" id="2.40.160.20">
    <property type="match status" value="1"/>
</dbReference>
<evidence type="ECO:0000256" key="2">
    <source>
        <dbReference type="ARBA" id="ARBA00022452"/>
    </source>
</evidence>
<dbReference type="AlphaFoldDB" id="A0A198F9K3"/>
<keyword evidence="4 6" id="KW-0732">Signal</keyword>
<accession>A0A198F9K3</accession>
<reference evidence="8 9" key="1">
    <citation type="submission" date="2016-04" db="EMBL/GenBank/DDBJ databases">
        <title>ATOL: Assembling a taxonomically balanced genome-scale reconstruction of the evolutionary history of the Enterobacteriaceae.</title>
        <authorList>
            <person name="Plunkett G.III."/>
            <person name="Neeno-Eckwall E.C."/>
            <person name="Glasner J.D."/>
            <person name="Perna N.T."/>
        </authorList>
    </citation>
    <scope>NUCLEOTIDE SEQUENCE [LARGE SCALE GENOMIC DNA]</scope>
    <source>
        <strain evidence="8 9">ATCC 19692</strain>
    </source>
</reference>
<dbReference type="GO" id="GO:0009279">
    <property type="term" value="C:cell outer membrane"/>
    <property type="evidence" value="ECO:0007669"/>
    <property type="project" value="UniProtKB-SubCell"/>
</dbReference>
<dbReference type="Proteomes" id="UP000094023">
    <property type="component" value="Unassembled WGS sequence"/>
</dbReference>
<dbReference type="SUPFAM" id="SSF56925">
    <property type="entry name" value="OMPA-like"/>
    <property type="match status" value="1"/>
</dbReference>
<feature type="domain" description="Outer membrane protein beta-barrel" evidence="7">
    <location>
        <begin position="38"/>
        <end position="185"/>
    </location>
</feature>
<evidence type="ECO:0000313" key="9">
    <source>
        <dbReference type="Proteomes" id="UP000094023"/>
    </source>
</evidence>
<dbReference type="PRINTS" id="PR00316">
    <property type="entry name" value="ENTEROVIROMP"/>
</dbReference>
<evidence type="ECO:0000256" key="6">
    <source>
        <dbReference type="SAM" id="SignalP"/>
    </source>
</evidence>
<protein>
    <submittedName>
        <fullName evidence="8">Attachment-invasion locus protein</fullName>
    </submittedName>
</protein>
<dbReference type="InterPro" id="IPR027385">
    <property type="entry name" value="Beta-barrel_OMP"/>
</dbReference>
<dbReference type="EMBL" id="LXEN01000155">
    <property type="protein sequence ID" value="OAT21552.1"/>
    <property type="molecule type" value="Genomic_DNA"/>
</dbReference>
<dbReference type="Pfam" id="PF13505">
    <property type="entry name" value="OMP_b-brl"/>
    <property type="match status" value="1"/>
</dbReference>
<organism evidence="8 9">
    <name type="scientific">Proteus myxofaciens ATCC 19692</name>
    <dbReference type="NCBI Taxonomy" id="1354337"/>
    <lineage>
        <taxon>Bacteria</taxon>
        <taxon>Pseudomonadati</taxon>
        <taxon>Pseudomonadota</taxon>
        <taxon>Gammaproteobacteria</taxon>
        <taxon>Enterobacterales</taxon>
        <taxon>Morganellaceae</taxon>
        <taxon>Proteus</taxon>
    </lineage>
</organism>
<feature type="chain" id="PRO_5008278734" evidence="6">
    <location>
        <begin position="21"/>
        <end position="185"/>
    </location>
</feature>
<evidence type="ECO:0000256" key="4">
    <source>
        <dbReference type="ARBA" id="ARBA00022729"/>
    </source>
</evidence>
<dbReference type="STRING" id="1354337.M983_3158"/>
<feature type="signal peptide" evidence="6">
    <location>
        <begin position="1"/>
        <end position="20"/>
    </location>
</feature>
<keyword evidence="2" id="KW-1134">Transmembrane beta strand</keyword>
<keyword evidence="3" id="KW-0812">Transmembrane</keyword>
<keyword evidence="9" id="KW-1185">Reference proteome</keyword>
<dbReference type="PANTHER" id="PTHR35892:SF2">
    <property type="entry name" value="OUTER MEMBRANE PROTEIN PAGN"/>
    <property type="match status" value="1"/>
</dbReference>
<sequence>MKKSIIAMCFILTCPSTLSAFENTHTFYSGYIYGKIKENKANGVIISYRYEPEEKWGLLASILYMKSDFKQFIDESRFKTLSIHNQKSKITALLIGPTYRVTPYLSLFIQAGPKKINYKESIYHPEINTTDSTFIESTNMLGQVGIDFNPLKNIAVNLGYFYSNTTVQRRHIELNSLQLSIGYRF</sequence>
<dbReference type="OrthoDB" id="6455151at2"/>
<comment type="caution">
    <text evidence="8">The sequence shown here is derived from an EMBL/GenBank/DDBJ whole genome shotgun (WGS) entry which is preliminary data.</text>
</comment>
<dbReference type="PANTHER" id="PTHR35892">
    <property type="entry name" value="OUTER MEMBRANE PROTEIN PAGN-RELATED"/>
    <property type="match status" value="1"/>
</dbReference>
<evidence type="ECO:0000256" key="1">
    <source>
        <dbReference type="ARBA" id="ARBA00004571"/>
    </source>
</evidence>
<name>A0A198F9K3_9GAMM</name>
<dbReference type="GO" id="GO:0044384">
    <property type="term" value="C:host outer membrane"/>
    <property type="evidence" value="ECO:0007669"/>
    <property type="project" value="InterPro"/>
</dbReference>
<gene>
    <name evidence="8" type="ORF">M983_3158</name>
</gene>
<dbReference type="RefSeq" id="WP_066753312.1">
    <property type="nucleotide sequence ID" value="NZ_LXEN01000155.1"/>
</dbReference>
<dbReference type="InterPro" id="IPR000758">
    <property type="entry name" value="Enterovir_OMP"/>
</dbReference>
<comment type="subcellular location">
    <subcellularLocation>
        <location evidence="1">Cell outer membrane</location>
        <topology evidence="1">Multi-pass membrane protein</topology>
    </subcellularLocation>
</comment>